<evidence type="ECO:0000313" key="4">
    <source>
        <dbReference type="EMBL" id="CAL6029903.1"/>
    </source>
</evidence>
<evidence type="ECO:0000313" key="5">
    <source>
        <dbReference type="Proteomes" id="UP001642409"/>
    </source>
</evidence>
<proteinExistence type="predicted"/>
<evidence type="ECO:0000313" key="3">
    <source>
        <dbReference type="EMBL" id="CAL5999410.1"/>
    </source>
</evidence>
<feature type="compositionally biased region" description="Polar residues" evidence="1">
    <location>
        <begin position="170"/>
        <end position="184"/>
    </location>
</feature>
<keyword evidence="5" id="KW-1185">Reference proteome</keyword>
<reference evidence="2" key="1">
    <citation type="submission" date="2023-06" db="EMBL/GenBank/DDBJ databases">
        <authorList>
            <person name="Kurt Z."/>
        </authorList>
    </citation>
    <scope>NUCLEOTIDE SEQUENCE</scope>
</reference>
<gene>
    <name evidence="3" type="ORF">HINF_LOCUS16207</name>
    <name evidence="4" type="ORF">HINF_LOCUS32780</name>
    <name evidence="2" type="ORF">HINF_LOCUS46958</name>
</gene>
<comment type="caution">
    <text evidence="2">The sequence shown here is derived from an EMBL/GenBank/DDBJ whole genome shotgun (WGS) entry which is preliminary data.</text>
</comment>
<feature type="compositionally biased region" description="Polar residues" evidence="1">
    <location>
        <begin position="196"/>
        <end position="213"/>
    </location>
</feature>
<reference evidence="3 5" key="2">
    <citation type="submission" date="2024-07" db="EMBL/GenBank/DDBJ databases">
        <authorList>
            <person name="Akdeniz Z."/>
        </authorList>
    </citation>
    <scope>NUCLEOTIDE SEQUENCE [LARGE SCALE GENOMIC DNA]</scope>
</reference>
<organism evidence="2">
    <name type="scientific">Hexamita inflata</name>
    <dbReference type="NCBI Taxonomy" id="28002"/>
    <lineage>
        <taxon>Eukaryota</taxon>
        <taxon>Metamonada</taxon>
        <taxon>Diplomonadida</taxon>
        <taxon>Hexamitidae</taxon>
        <taxon>Hexamitinae</taxon>
        <taxon>Hexamita</taxon>
    </lineage>
</organism>
<feature type="compositionally biased region" description="Basic residues" evidence="1">
    <location>
        <begin position="120"/>
        <end position="132"/>
    </location>
</feature>
<accession>A0AA86QTL5</accession>
<feature type="region of interest" description="Disordered" evidence="1">
    <location>
        <begin position="1"/>
        <end position="239"/>
    </location>
</feature>
<dbReference type="EMBL" id="CAXDID020000112">
    <property type="protein sequence ID" value="CAL6029903.1"/>
    <property type="molecule type" value="Genomic_DNA"/>
</dbReference>
<dbReference type="Proteomes" id="UP001642409">
    <property type="component" value="Unassembled WGS sequence"/>
</dbReference>
<feature type="compositionally biased region" description="Basic and acidic residues" evidence="1">
    <location>
        <begin position="77"/>
        <end position="119"/>
    </location>
</feature>
<dbReference type="AlphaFoldDB" id="A0AA86QTL5"/>
<protein>
    <submittedName>
        <fullName evidence="3">Hypothetical_protein</fullName>
    </submittedName>
</protein>
<name>A0AA86QTL5_9EUKA</name>
<feature type="compositionally biased region" description="Basic residues" evidence="1">
    <location>
        <begin position="17"/>
        <end position="55"/>
    </location>
</feature>
<feature type="compositionally biased region" description="Polar residues" evidence="1">
    <location>
        <begin position="221"/>
        <end position="239"/>
    </location>
</feature>
<sequence length="239" mass="27423">MTTRRSLKGQAMPKPSLKTRRKRLKQVRKLNLRRISKKRRLKKRSLQSLRSRKIKSPNLKVTRSKDHQKPQSSAKSLQKETQKKKEDKQPVLEKPVKSLPKDGQNEQKTIADAKQEPSHSQRKPRRRSKLKNIRNNLSNNRAKQDINAPKPQEIANPSPAIYSEIRDLQKQINQEGPQVPNQVDETMHQRQPPPSNANTTNQPLVQAEGNNEQSETEKQEPVSQKQVSESGETGPLTTQ</sequence>
<dbReference type="EMBL" id="CATOUU010000916">
    <property type="protein sequence ID" value="CAI9959313.1"/>
    <property type="molecule type" value="Genomic_DNA"/>
</dbReference>
<evidence type="ECO:0000313" key="2">
    <source>
        <dbReference type="EMBL" id="CAI9959313.1"/>
    </source>
</evidence>
<dbReference type="EMBL" id="CAXDID020000039">
    <property type="protein sequence ID" value="CAL5999410.1"/>
    <property type="molecule type" value="Genomic_DNA"/>
</dbReference>
<evidence type="ECO:0000256" key="1">
    <source>
        <dbReference type="SAM" id="MobiDB-lite"/>
    </source>
</evidence>